<dbReference type="NCBIfam" id="TIGR00718">
    <property type="entry name" value="sda_alpha"/>
    <property type="match status" value="1"/>
</dbReference>
<dbReference type="GO" id="GO:0006094">
    <property type="term" value="P:gluconeogenesis"/>
    <property type="evidence" value="ECO:0007669"/>
    <property type="project" value="UniProtKB-KW"/>
</dbReference>
<comment type="catalytic activity">
    <reaction evidence="10 11">
        <text>L-serine = pyruvate + NH4(+)</text>
        <dbReference type="Rhea" id="RHEA:19169"/>
        <dbReference type="ChEBI" id="CHEBI:15361"/>
        <dbReference type="ChEBI" id="CHEBI:28938"/>
        <dbReference type="ChEBI" id="CHEBI:33384"/>
        <dbReference type="EC" id="4.3.1.17"/>
    </reaction>
</comment>
<feature type="domain" description="Serine dehydratase-like alpha subunit" evidence="12">
    <location>
        <begin position="21"/>
        <end position="281"/>
    </location>
</feature>
<keyword evidence="14" id="KW-1185">Reference proteome</keyword>
<comment type="similarity">
    <text evidence="3 11">Belongs to the iron-sulfur dependent L-serine dehydratase family.</text>
</comment>
<keyword evidence="9 11" id="KW-0456">Lyase</keyword>
<keyword evidence="6 11" id="KW-0479">Metal-binding</keyword>
<dbReference type="PANTHER" id="PTHR30182:SF1">
    <property type="entry name" value="L-SERINE DEHYDRATASE 1"/>
    <property type="match status" value="1"/>
</dbReference>
<protein>
    <recommendedName>
        <fullName evidence="11">L-serine dehydratase</fullName>
        <ecNumber evidence="11">4.3.1.17</ecNumber>
    </recommendedName>
</protein>
<evidence type="ECO:0000256" key="5">
    <source>
        <dbReference type="ARBA" id="ARBA00022485"/>
    </source>
</evidence>
<comment type="cofactor">
    <cofactor evidence="1 11">
        <name>[4Fe-4S] cluster</name>
        <dbReference type="ChEBI" id="CHEBI:49883"/>
    </cofactor>
</comment>
<evidence type="ECO:0000256" key="1">
    <source>
        <dbReference type="ARBA" id="ARBA00001966"/>
    </source>
</evidence>
<evidence type="ECO:0000256" key="6">
    <source>
        <dbReference type="ARBA" id="ARBA00022723"/>
    </source>
</evidence>
<proteinExistence type="inferred from homology"/>
<evidence type="ECO:0000313" key="13">
    <source>
        <dbReference type="EMBL" id="TGY40926.1"/>
    </source>
</evidence>
<comment type="pathway">
    <text evidence="2">Carbohydrate biosynthesis; gluconeogenesis.</text>
</comment>
<dbReference type="GO" id="GO:0046872">
    <property type="term" value="F:metal ion binding"/>
    <property type="evidence" value="ECO:0007669"/>
    <property type="project" value="UniProtKB-KW"/>
</dbReference>
<dbReference type="GO" id="GO:0051539">
    <property type="term" value="F:4 iron, 4 sulfur cluster binding"/>
    <property type="evidence" value="ECO:0007669"/>
    <property type="project" value="UniProtKB-UniRule"/>
</dbReference>
<organism evidence="13 14">
    <name type="scientific">Clostridium sartagoforme</name>
    <dbReference type="NCBI Taxonomy" id="84031"/>
    <lineage>
        <taxon>Bacteria</taxon>
        <taxon>Bacillati</taxon>
        <taxon>Bacillota</taxon>
        <taxon>Clostridia</taxon>
        <taxon>Eubacteriales</taxon>
        <taxon>Clostridiaceae</taxon>
        <taxon>Clostridium</taxon>
    </lineage>
</organism>
<dbReference type="InterPro" id="IPR004642">
    <property type="entry name" value="Ser_deHydtase_asu"/>
</dbReference>
<evidence type="ECO:0000256" key="8">
    <source>
        <dbReference type="ARBA" id="ARBA00023014"/>
    </source>
</evidence>
<keyword evidence="7 11" id="KW-0408">Iron</keyword>
<evidence type="ECO:0000313" key="14">
    <source>
        <dbReference type="Proteomes" id="UP000306888"/>
    </source>
</evidence>
<dbReference type="GO" id="GO:0003941">
    <property type="term" value="F:L-serine ammonia-lyase activity"/>
    <property type="evidence" value="ECO:0007669"/>
    <property type="project" value="UniProtKB-UniRule"/>
</dbReference>
<gene>
    <name evidence="13" type="primary">sdaAA</name>
    <name evidence="13" type="ORF">E5347_13795</name>
</gene>
<name>A0A4S2DFW6_9CLOT</name>
<dbReference type="InterPro" id="IPR005130">
    <property type="entry name" value="Ser_deHydtase-like_asu"/>
</dbReference>
<evidence type="ECO:0000256" key="11">
    <source>
        <dbReference type="RuleBase" id="RU366059"/>
    </source>
</evidence>
<dbReference type="Pfam" id="PF03313">
    <property type="entry name" value="SDH_alpha"/>
    <property type="match status" value="1"/>
</dbReference>
<keyword evidence="5 11" id="KW-0004">4Fe-4S</keyword>
<evidence type="ECO:0000256" key="10">
    <source>
        <dbReference type="ARBA" id="ARBA00049406"/>
    </source>
</evidence>
<dbReference type="Proteomes" id="UP000306888">
    <property type="component" value="Unassembled WGS sequence"/>
</dbReference>
<dbReference type="PANTHER" id="PTHR30182">
    <property type="entry name" value="L-SERINE DEHYDRATASE"/>
    <property type="match status" value="1"/>
</dbReference>
<sequence length="297" mass="30894">MVSSLDIARSGEELIKICEENSISLSEYAIRREMEDREVSREDLFLKMKKTLDVMRHGATEAREKEVYSVSGLIGGDGYKLQEYLKSGKSLTGDTMILAMAMALSSSEVNASMGRIVACPTAGSCGIIPAVILTAGERLGKSDEDLIKALFASSAIGMIIGRNATFAGAEGGCQAECGSAAAMAAGAVVEMMGGTPKMSLDAGAIVFKNVMGLVCDPVAGLVEVPCAKRNSSGAISALCTADLVMAGVESKIPFDDALSAMYKVGRSLPAALRETALGGVAVTKAGLELRKKVFGDE</sequence>
<reference evidence="13 14" key="1">
    <citation type="submission" date="2019-04" db="EMBL/GenBank/DDBJ databases">
        <title>Microbes associate with the intestines of laboratory mice.</title>
        <authorList>
            <person name="Navarre W."/>
            <person name="Wong E."/>
            <person name="Huang K."/>
            <person name="Tropini C."/>
            <person name="Ng K."/>
            <person name="Yu B."/>
        </authorList>
    </citation>
    <scope>NUCLEOTIDE SEQUENCE [LARGE SCALE GENOMIC DNA]</scope>
    <source>
        <strain evidence="13 14">NM50_B9-20</strain>
    </source>
</reference>
<dbReference type="InterPro" id="IPR051318">
    <property type="entry name" value="Fe-S_L-Ser"/>
</dbReference>
<dbReference type="AlphaFoldDB" id="A0A4S2DFW6"/>
<evidence type="ECO:0000259" key="12">
    <source>
        <dbReference type="Pfam" id="PF03313"/>
    </source>
</evidence>
<evidence type="ECO:0000256" key="9">
    <source>
        <dbReference type="ARBA" id="ARBA00023239"/>
    </source>
</evidence>
<dbReference type="EMBL" id="SRYR01000010">
    <property type="protein sequence ID" value="TGY40926.1"/>
    <property type="molecule type" value="Genomic_DNA"/>
</dbReference>
<evidence type="ECO:0000256" key="3">
    <source>
        <dbReference type="ARBA" id="ARBA00008636"/>
    </source>
</evidence>
<keyword evidence="4 11" id="KW-0312">Gluconeogenesis</keyword>
<evidence type="ECO:0000256" key="2">
    <source>
        <dbReference type="ARBA" id="ARBA00004742"/>
    </source>
</evidence>
<evidence type="ECO:0000256" key="7">
    <source>
        <dbReference type="ARBA" id="ARBA00023004"/>
    </source>
</evidence>
<dbReference type="OrthoDB" id="9805537at2"/>
<dbReference type="EC" id="4.3.1.17" evidence="11"/>
<accession>A0A4S2DFW6</accession>
<comment type="caution">
    <text evidence="13">The sequence shown here is derived from an EMBL/GenBank/DDBJ whole genome shotgun (WGS) entry which is preliminary data.</text>
</comment>
<keyword evidence="8 11" id="KW-0411">Iron-sulfur</keyword>
<evidence type="ECO:0000256" key="4">
    <source>
        <dbReference type="ARBA" id="ARBA00022432"/>
    </source>
</evidence>